<proteinExistence type="predicted"/>
<dbReference type="Gene3D" id="3.40.50.300">
    <property type="entry name" value="P-loop containing nucleotide triphosphate hydrolases"/>
    <property type="match status" value="1"/>
</dbReference>
<dbReference type="InterPro" id="IPR027417">
    <property type="entry name" value="P-loop_NTPase"/>
</dbReference>
<organism evidence="1 2">
    <name type="scientific">Candidatus Rickettsia kedanie</name>
    <dbReference type="NCBI Taxonomy" id="3115352"/>
    <lineage>
        <taxon>Bacteria</taxon>
        <taxon>Pseudomonadati</taxon>
        <taxon>Pseudomonadota</taxon>
        <taxon>Alphaproteobacteria</taxon>
        <taxon>Rickettsiales</taxon>
        <taxon>Rickettsiaceae</taxon>
        <taxon>Rickettsieae</taxon>
        <taxon>Rickettsia</taxon>
        <taxon>spotted fever group</taxon>
    </lineage>
</organism>
<name>A0ABP9TSF5_9RICK</name>
<dbReference type="EMBL" id="BAABMM010000019">
    <property type="protein sequence ID" value="GAA5252179.1"/>
    <property type="molecule type" value="Genomic_DNA"/>
</dbReference>
<reference evidence="1 2" key="1">
    <citation type="journal article" date="2024" name="Microbiol. Immunol.">
        <title>Discovery of a novel spotted fever group Rickettsia, 'Candidatus Rickettsia kedanie,' in unfed larval chigger mites, Leptotrombidium scutellare.</title>
        <authorList>
            <person name="Ogawa M."/>
            <person name="Matsutani M."/>
            <person name="Katayama T."/>
            <person name="Takada N."/>
            <person name="Noda S."/>
            <person name="Takahashi M."/>
            <person name="Kageyama D."/>
            <person name="Hanaoka N."/>
            <person name="Ebihara H."/>
        </authorList>
    </citation>
    <scope>NUCLEOTIDE SEQUENCE [LARGE SCALE GENOMIC DNA]</scope>
    <source>
        <strain evidence="1 2">KNCP2-13</strain>
    </source>
</reference>
<keyword evidence="2" id="KW-1185">Reference proteome</keyword>
<dbReference type="Proteomes" id="UP001628124">
    <property type="component" value="Unassembled WGS sequence"/>
</dbReference>
<comment type="caution">
    <text evidence="1">The sequence shown here is derived from an EMBL/GenBank/DDBJ whole genome shotgun (WGS) entry which is preliminary data.</text>
</comment>
<evidence type="ECO:0008006" key="3">
    <source>
        <dbReference type="Google" id="ProtNLM"/>
    </source>
</evidence>
<dbReference type="SUPFAM" id="SSF52540">
    <property type="entry name" value="P-loop containing nucleoside triphosphate hydrolases"/>
    <property type="match status" value="1"/>
</dbReference>
<gene>
    <name evidence="1" type="ORF">KNCP2_04670</name>
</gene>
<sequence>MQLEKLKENLNKYKQSSVVGGSGIGKTQLARMYAYENKDNYNIIWFIDCNLNIEQQLLKLSKAINIEVKSPVISEDMVVMRKDLIAYLASQDKWLLVFDNLKIGENKKIEDFILGI</sequence>
<accession>A0ABP9TSF5</accession>
<evidence type="ECO:0000313" key="2">
    <source>
        <dbReference type="Proteomes" id="UP001628124"/>
    </source>
</evidence>
<protein>
    <recommendedName>
        <fullName evidence="3">NB-ARC domain-containing protein</fullName>
    </recommendedName>
</protein>
<evidence type="ECO:0000313" key="1">
    <source>
        <dbReference type="EMBL" id="GAA5252179.1"/>
    </source>
</evidence>